<accession>A0A834KNU9</accession>
<feature type="region of interest" description="Disordered" evidence="1">
    <location>
        <begin position="1"/>
        <end position="80"/>
    </location>
</feature>
<feature type="compositionally biased region" description="Polar residues" evidence="1">
    <location>
        <begin position="51"/>
        <end position="61"/>
    </location>
</feature>
<dbReference type="Proteomes" id="UP000617340">
    <property type="component" value="Unassembled WGS sequence"/>
</dbReference>
<evidence type="ECO:0000313" key="2">
    <source>
        <dbReference type="EMBL" id="KAF7410017.1"/>
    </source>
</evidence>
<proteinExistence type="predicted"/>
<keyword evidence="3" id="KW-1185">Reference proteome</keyword>
<organism evidence="2 3">
    <name type="scientific">Vespula germanica</name>
    <name type="common">German yellow jacket</name>
    <name type="synonym">Paravespula germanica</name>
    <dbReference type="NCBI Taxonomy" id="30212"/>
    <lineage>
        <taxon>Eukaryota</taxon>
        <taxon>Metazoa</taxon>
        <taxon>Ecdysozoa</taxon>
        <taxon>Arthropoda</taxon>
        <taxon>Hexapoda</taxon>
        <taxon>Insecta</taxon>
        <taxon>Pterygota</taxon>
        <taxon>Neoptera</taxon>
        <taxon>Endopterygota</taxon>
        <taxon>Hymenoptera</taxon>
        <taxon>Apocrita</taxon>
        <taxon>Aculeata</taxon>
        <taxon>Vespoidea</taxon>
        <taxon>Vespidae</taxon>
        <taxon>Vespinae</taxon>
        <taxon>Vespula</taxon>
    </lineage>
</organism>
<evidence type="ECO:0000256" key="1">
    <source>
        <dbReference type="SAM" id="MobiDB-lite"/>
    </source>
</evidence>
<name>A0A834KNU9_VESGE</name>
<comment type="caution">
    <text evidence="2">The sequence shown here is derived from an EMBL/GenBank/DDBJ whole genome shotgun (WGS) entry which is preliminary data.</text>
</comment>
<dbReference type="AlphaFoldDB" id="A0A834KNU9"/>
<sequence>MNGPGSHQHRGLGIAGRYRAVVGSGASSGPHTRPTAPSHPRGGWHPHNQHSQHTQLGQQYAGNKEYPYRQCPSLPRYHNG</sequence>
<protein>
    <submittedName>
        <fullName evidence="2">Uncharacterized protein</fullName>
    </submittedName>
</protein>
<reference evidence="2" key="1">
    <citation type="journal article" date="2020" name="G3 (Bethesda)">
        <title>High-Quality Assemblies for Three Invasive Social Wasps from the &lt;i&gt;Vespula&lt;/i&gt; Genus.</title>
        <authorList>
            <person name="Harrop T.W.R."/>
            <person name="Guhlin J."/>
            <person name="McLaughlin G.M."/>
            <person name="Permina E."/>
            <person name="Stockwell P."/>
            <person name="Gilligan J."/>
            <person name="Le Lec M.F."/>
            <person name="Gruber M.A.M."/>
            <person name="Quinn O."/>
            <person name="Lovegrove M."/>
            <person name="Duncan E.J."/>
            <person name="Remnant E.J."/>
            <person name="Van Eeckhoven J."/>
            <person name="Graham B."/>
            <person name="Knapp R.A."/>
            <person name="Langford K.W."/>
            <person name="Kronenberg Z."/>
            <person name="Press M.O."/>
            <person name="Eacker S.M."/>
            <person name="Wilson-Rankin E.E."/>
            <person name="Purcell J."/>
            <person name="Lester P.J."/>
            <person name="Dearden P.K."/>
        </authorList>
    </citation>
    <scope>NUCLEOTIDE SEQUENCE</scope>
    <source>
        <strain evidence="2">Linc-1</strain>
    </source>
</reference>
<gene>
    <name evidence="2" type="ORF">HZH68_004398</name>
</gene>
<dbReference type="EMBL" id="JACSDZ010000003">
    <property type="protein sequence ID" value="KAF7410017.1"/>
    <property type="molecule type" value="Genomic_DNA"/>
</dbReference>
<evidence type="ECO:0000313" key="3">
    <source>
        <dbReference type="Proteomes" id="UP000617340"/>
    </source>
</evidence>